<dbReference type="InterPro" id="IPR023023">
    <property type="entry name" value="dNTPase_2"/>
</dbReference>
<dbReference type="SUPFAM" id="SSF109604">
    <property type="entry name" value="HD-domain/PDEase-like"/>
    <property type="match status" value="1"/>
</dbReference>
<dbReference type="InterPro" id="IPR006261">
    <property type="entry name" value="dGTPase"/>
</dbReference>
<feature type="domain" description="HD" evidence="3">
    <location>
        <begin position="58"/>
        <end position="248"/>
    </location>
</feature>
<dbReference type="EMBL" id="JAMQGP010000007">
    <property type="protein sequence ID" value="MCM2680847.1"/>
    <property type="molecule type" value="Genomic_DNA"/>
</dbReference>
<dbReference type="PROSITE" id="PS51831">
    <property type="entry name" value="HD"/>
    <property type="match status" value="1"/>
</dbReference>
<name>A0AA41W7S8_9GAMM</name>
<comment type="similarity">
    <text evidence="2">Belongs to the dGTPase family. Type 2 subfamily.</text>
</comment>
<evidence type="ECO:0000256" key="2">
    <source>
        <dbReference type="HAMAP-Rule" id="MF_01212"/>
    </source>
</evidence>
<comment type="caution">
    <text evidence="4">The sequence shown here is derived from an EMBL/GenBank/DDBJ whole genome shotgun (WGS) entry which is preliminary data.</text>
</comment>
<evidence type="ECO:0000259" key="3">
    <source>
        <dbReference type="PROSITE" id="PS51831"/>
    </source>
</evidence>
<dbReference type="GO" id="GO:0008832">
    <property type="term" value="F:dGTPase activity"/>
    <property type="evidence" value="ECO:0007669"/>
    <property type="project" value="TreeGrafter"/>
</dbReference>
<dbReference type="Pfam" id="PF13286">
    <property type="entry name" value="HD_assoc"/>
    <property type="match status" value="1"/>
</dbReference>
<sequence length="427" mass="49032">MVDIWQQRCSEEYKARRHDHRSAYQRDRARVLHSAAFRRLQAKTQIHGVGSSDFYRTRLTHSLEAGQIGQGIHEQLGNKYPQHKRLLGPAPLIETLCLAHDLGHPPFGHGGETALHYMMRNHGGFEGNGQTFRIVTRLEPYTQSYGMNLARRTLLGLVKYPVTMSQVTHISEQPEVSSARDLRASDWHPAKALYNCDQDWIEWLLSNLTPSDRAKFTQAREIQGSHNKARYKSLDCSIMELADDIAYGIHDLEDAITLKMVNREQWSQAEQRLKQIPDEWLQANIEAVSQELFSNLPFVRKNAIGALVNYFITAIELVDDLPFEEVLLSHNAKLPTTAAAALKEFKVFVFDYVIRSHQVQTAEYKGQQMIMALFEAYESDPERLLPEEPRAQWLNSTQEDDKMRVIADWVSSLTDQSATRIYHELFA</sequence>
<dbReference type="HAMAP" id="MF_01212">
    <property type="entry name" value="dGTPase_type2"/>
    <property type="match status" value="1"/>
</dbReference>
<dbReference type="NCBIfam" id="NF003701">
    <property type="entry name" value="PRK05318.1"/>
    <property type="match status" value="1"/>
</dbReference>
<dbReference type="InterPro" id="IPR026875">
    <property type="entry name" value="PHydrolase_assoc_dom"/>
</dbReference>
<dbReference type="Pfam" id="PF01966">
    <property type="entry name" value="HD"/>
    <property type="match status" value="1"/>
</dbReference>
<evidence type="ECO:0000256" key="1">
    <source>
        <dbReference type="ARBA" id="ARBA00022801"/>
    </source>
</evidence>
<dbReference type="SMART" id="SM00471">
    <property type="entry name" value="HDc"/>
    <property type="match status" value="1"/>
</dbReference>
<dbReference type="Gene3D" id="1.10.3210.10">
    <property type="entry name" value="Hypothetical protein af1432"/>
    <property type="match status" value="1"/>
</dbReference>
<dbReference type="Proteomes" id="UP001165393">
    <property type="component" value="Unassembled WGS sequence"/>
</dbReference>
<organism evidence="4 5">
    <name type="scientific">Echinimonas agarilytica</name>
    <dbReference type="NCBI Taxonomy" id="1215918"/>
    <lineage>
        <taxon>Bacteria</taxon>
        <taxon>Pseudomonadati</taxon>
        <taxon>Pseudomonadota</taxon>
        <taxon>Gammaproteobacteria</taxon>
        <taxon>Alteromonadales</taxon>
        <taxon>Echinimonadaceae</taxon>
        <taxon>Echinimonas</taxon>
    </lineage>
</organism>
<reference evidence="4 5" key="1">
    <citation type="journal article" date="2013" name="Antonie Van Leeuwenhoek">
        <title>Echinimonas agarilytica gen. nov., sp. nov., a new gammaproteobacterium isolated from the sea urchin Strongylocentrotus intermedius.</title>
        <authorList>
            <person name="Nedashkovskaya O.I."/>
            <person name="Stenkova A.M."/>
            <person name="Zhukova N.V."/>
            <person name="Van Trappen S."/>
            <person name="Lee J.S."/>
            <person name="Kim S.B."/>
        </authorList>
    </citation>
    <scope>NUCLEOTIDE SEQUENCE [LARGE SCALE GENOMIC DNA]</scope>
    <source>
        <strain evidence="4 5">KMM 6351</strain>
    </source>
</reference>
<keyword evidence="1 2" id="KW-0378">Hydrolase</keyword>
<dbReference type="GO" id="GO:0006203">
    <property type="term" value="P:dGTP catabolic process"/>
    <property type="evidence" value="ECO:0007669"/>
    <property type="project" value="TreeGrafter"/>
</dbReference>
<dbReference type="NCBIfam" id="NF041026">
    <property type="entry name" value="antiphage_dGTPase"/>
    <property type="match status" value="1"/>
</dbReference>
<dbReference type="PANTHER" id="PTHR11373">
    <property type="entry name" value="DEOXYNUCLEOSIDE TRIPHOSPHATE TRIPHOSPHOHYDROLASE"/>
    <property type="match status" value="1"/>
</dbReference>
<dbReference type="InterPro" id="IPR050135">
    <property type="entry name" value="dGTPase-like"/>
</dbReference>
<evidence type="ECO:0000313" key="5">
    <source>
        <dbReference type="Proteomes" id="UP001165393"/>
    </source>
</evidence>
<keyword evidence="5" id="KW-1185">Reference proteome</keyword>
<proteinExistence type="inferred from homology"/>
<dbReference type="InterPro" id="IPR006674">
    <property type="entry name" value="HD_domain"/>
</dbReference>
<dbReference type="CDD" id="cd00077">
    <property type="entry name" value="HDc"/>
    <property type="match status" value="1"/>
</dbReference>
<evidence type="ECO:0000313" key="4">
    <source>
        <dbReference type="EMBL" id="MCM2680847.1"/>
    </source>
</evidence>
<protein>
    <recommendedName>
        <fullName evidence="2">Deoxyguanosinetriphosphate triphosphohydrolase-like protein</fullName>
    </recommendedName>
</protein>
<dbReference type="PANTHER" id="PTHR11373:SF40">
    <property type="entry name" value="DEOXYGUANOSINETRIPHOSPHATE TRIPHOSPHOHYDROLASE-LIKE PROTEIN 2"/>
    <property type="match status" value="1"/>
</dbReference>
<dbReference type="InterPro" id="IPR003607">
    <property type="entry name" value="HD/PDEase_dom"/>
</dbReference>
<dbReference type="AlphaFoldDB" id="A0AA41W7S8"/>
<dbReference type="NCBIfam" id="TIGR01353">
    <property type="entry name" value="dGTP_triPase"/>
    <property type="match status" value="1"/>
</dbReference>
<gene>
    <name evidence="4" type="ORF">NAF29_14415</name>
</gene>
<accession>A0AA41W7S8</accession>